<evidence type="ECO:0000313" key="3">
    <source>
        <dbReference type="Proteomes" id="UP000694892"/>
    </source>
</evidence>
<accession>A0A974BUB4</accession>
<dbReference type="Proteomes" id="UP000694892">
    <property type="component" value="Chromosome 9_10S"/>
</dbReference>
<name>A0A974BUB4_XENLA</name>
<reference evidence="3" key="1">
    <citation type="journal article" date="2016" name="Nature">
        <title>Genome evolution in the allotetraploid frog Xenopus laevis.</title>
        <authorList>
            <person name="Session A.M."/>
            <person name="Uno Y."/>
            <person name="Kwon T."/>
            <person name="Chapman J.A."/>
            <person name="Toyoda A."/>
            <person name="Takahashi S."/>
            <person name="Fukui A."/>
            <person name="Hikosaka A."/>
            <person name="Suzuki A."/>
            <person name="Kondo M."/>
            <person name="van Heeringen S.J."/>
            <person name="Quigley I."/>
            <person name="Heinz S."/>
            <person name="Ogino H."/>
            <person name="Ochi H."/>
            <person name="Hellsten U."/>
            <person name="Lyons J.B."/>
            <person name="Simakov O."/>
            <person name="Putnam N."/>
            <person name="Stites J."/>
            <person name="Kuroki Y."/>
            <person name="Tanaka T."/>
            <person name="Michiue T."/>
            <person name="Watanabe M."/>
            <person name="Bogdanovic O."/>
            <person name="Lister R."/>
            <person name="Georgiou G."/>
            <person name="Paranjpe S.S."/>
            <person name="van Kruijsbergen I."/>
            <person name="Shu S."/>
            <person name="Carlson J."/>
            <person name="Kinoshita T."/>
            <person name="Ohta Y."/>
            <person name="Mawaribuchi S."/>
            <person name="Jenkins J."/>
            <person name="Grimwood J."/>
            <person name="Schmutz J."/>
            <person name="Mitros T."/>
            <person name="Mozaffari S.V."/>
            <person name="Suzuki Y."/>
            <person name="Haramoto Y."/>
            <person name="Yamamoto T.S."/>
            <person name="Takagi C."/>
            <person name="Heald R."/>
            <person name="Miller K."/>
            <person name="Haudenschild C."/>
            <person name="Kitzman J."/>
            <person name="Nakayama T."/>
            <person name="Izutsu Y."/>
            <person name="Robert J."/>
            <person name="Fortriede J."/>
            <person name="Burns K."/>
            <person name="Lotay V."/>
            <person name="Karimi K."/>
            <person name="Yasuoka Y."/>
            <person name="Dichmann D.S."/>
            <person name="Flajnik M.F."/>
            <person name="Houston D.W."/>
            <person name="Shendure J."/>
            <person name="DuPasquier L."/>
            <person name="Vize P.D."/>
            <person name="Zorn A.M."/>
            <person name="Ito M."/>
            <person name="Marcotte E.M."/>
            <person name="Wallingford J.B."/>
            <person name="Ito Y."/>
            <person name="Asashima M."/>
            <person name="Ueno N."/>
            <person name="Matsuda Y."/>
            <person name="Veenstra G.J."/>
            <person name="Fujiyama A."/>
            <person name="Harland R.M."/>
            <person name="Taira M."/>
            <person name="Rokhsar D.S."/>
        </authorList>
    </citation>
    <scope>NUCLEOTIDE SEQUENCE [LARGE SCALE GENOMIC DNA]</scope>
    <source>
        <strain evidence="3">J</strain>
    </source>
</reference>
<feature type="chain" id="PRO_5038045165" description="Secreted protein" evidence="1">
    <location>
        <begin position="17"/>
        <end position="81"/>
    </location>
</feature>
<proteinExistence type="predicted"/>
<evidence type="ECO:0008006" key="4">
    <source>
        <dbReference type="Google" id="ProtNLM"/>
    </source>
</evidence>
<protein>
    <recommendedName>
        <fullName evidence="4">Secreted protein</fullName>
    </recommendedName>
</protein>
<evidence type="ECO:0000313" key="2">
    <source>
        <dbReference type="EMBL" id="OCT61013.1"/>
    </source>
</evidence>
<gene>
    <name evidence="2" type="ORF">XELAEV_18047039mg</name>
</gene>
<feature type="signal peptide" evidence="1">
    <location>
        <begin position="1"/>
        <end position="16"/>
    </location>
</feature>
<dbReference type="EMBL" id="CM004483">
    <property type="protein sequence ID" value="OCT61013.1"/>
    <property type="molecule type" value="Genomic_DNA"/>
</dbReference>
<organism evidence="2 3">
    <name type="scientific">Xenopus laevis</name>
    <name type="common">African clawed frog</name>
    <dbReference type="NCBI Taxonomy" id="8355"/>
    <lineage>
        <taxon>Eukaryota</taxon>
        <taxon>Metazoa</taxon>
        <taxon>Chordata</taxon>
        <taxon>Craniata</taxon>
        <taxon>Vertebrata</taxon>
        <taxon>Euteleostomi</taxon>
        <taxon>Amphibia</taxon>
        <taxon>Batrachia</taxon>
        <taxon>Anura</taxon>
        <taxon>Pipoidea</taxon>
        <taxon>Pipidae</taxon>
        <taxon>Xenopodinae</taxon>
        <taxon>Xenopus</taxon>
        <taxon>Xenopus</taxon>
    </lineage>
</organism>
<sequence length="81" mass="9582">MFILKILWSLFTYCHNSLFFHRYEQSGDREKIILSAKVENNSLTLRNCCLKTKDMGVICRDIMNQGKSQSHMKDLIFYCLV</sequence>
<dbReference type="AlphaFoldDB" id="A0A974BUB4"/>
<evidence type="ECO:0000256" key="1">
    <source>
        <dbReference type="SAM" id="SignalP"/>
    </source>
</evidence>
<keyword evidence="1" id="KW-0732">Signal</keyword>